<dbReference type="Proteomes" id="UP000887579">
    <property type="component" value="Unplaced"/>
</dbReference>
<sequence length="449" mass="52137">MNLFQRFFIVITFIVLFAFCWLLLRGDRGRDKEIEYQRDSEKFVLLTEEIERLQRLLEYERKKLQAVESRVDEYIKDNTNQNSVPTTWHEPIGILVFVCNRAEALRQHVQKLINYRKSAELFPIIVSQDCDDEGVAEVAKSFGAQITYIKHISGANADIVIPPNHKQYTSYYRISRHYKLGLSHVFEKQKLGSIIITEDDLDIAPDFFDYFSATRWLLDADKSLYCVSGWNDNGKENLIDVTAKTLLYRSDFFPGLGWLMTKELWDELGPQWPTGFWDDWIRDPARRLNRSCIRPEISRTSMTMFGKAGASKGLFFNKHLKQIKLNESPANFSQINLNYLLKNNYDEPFLFLVYGLPKLTVDEIVSKTLQTTNTGESVRIEYSSMQEYTDAARKLHIMIDTKAGVGRTAYRGIVTCFINGLRIYLAPSNPKDWKGYDTKWEPPAETSEQ</sequence>
<proteinExistence type="predicted"/>
<accession>A0AC34FPA7</accession>
<evidence type="ECO:0000313" key="1">
    <source>
        <dbReference type="Proteomes" id="UP000887579"/>
    </source>
</evidence>
<organism evidence="1 2">
    <name type="scientific">Panagrolaimus sp. ES5</name>
    <dbReference type="NCBI Taxonomy" id="591445"/>
    <lineage>
        <taxon>Eukaryota</taxon>
        <taxon>Metazoa</taxon>
        <taxon>Ecdysozoa</taxon>
        <taxon>Nematoda</taxon>
        <taxon>Chromadorea</taxon>
        <taxon>Rhabditida</taxon>
        <taxon>Tylenchina</taxon>
        <taxon>Panagrolaimomorpha</taxon>
        <taxon>Panagrolaimoidea</taxon>
        <taxon>Panagrolaimidae</taxon>
        <taxon>Panagrolaimus</taxon>
    </lineage>
</organism>
<evidence type="ECO:0000313" key="2">
    <source>
        <dbReference type="WBParaSite" id="ES5_v2.g19200.t1"/>
    </source>
</evidence>
<reference evidence="2" key="1">
    <citation type="submission" date="2022-11" db="UniProtKB">
        <authorList>
            <consortium name="WormBaseParasite"/>
        </authorList>
    </citation>
    <scope>IDENTIFICATION</scope>
</reference>
<protein>
    <submittedName>
        <fullName evidence="2">Alpha-1,3-mannosyl-glycoprotein 2-beta-N-acetylglucosaminyltransferase</fullName>
    </submittedName>
</protein>
<name>A0AC34FPA7_9BILA</name>
<dbReference type="WBParaSite" id="ES5_v2.g19200.t1">
    <property type="protein sequence ID" value="ES5_v2.g19200.t1"/>
    <property type="gene ID" value="ES5_v2.g19200"/>
</dbReference>